<accession>A0AAU7JEL1</accession>
<dbReference type="Pfam" id="PF10098">
    <property type="entry name" value="DUF2336"/>
    <property type="match status" value="1"/>
</dbReference>
<dbReference type="InterPro" id="IPR019285">
    <property type="entry name" value="DUF2336"/>
</dbReference>
<dbReference type="EMBL" id="CP157484">
    <property type="protein sequence ID" value="XBO38822.1"/>
    <property type="molecule type" value="Genomic_DNA"/>
</dbReference>
<evidence type="ECO:0000313" key="1">
    <source>
        <dbReference type="EMBL" id="XBO38822.1"/>
    </source>
</evidence>
<sequence>MATHLPSDIAATLTSGGPERRLQTLRSVTDLFLKQAGMLHDEQVEIFDQVIGQLAQRIEAYARAELAERLADLPNAPPDTIRRLAQDEIEVARPILERSPRLSDADLISIALTLGRDHLMAIGERRDLPEAVTDVLVERGDAGVAQVVSRNATARISTTGFGRMMELAQRDGALQLALGEREDLPPGHLQALIRMAGDVVRVRLASLSDARMARLVEAAVERGATRLVDQGAQARRIEARDIEEVTLRFQRGDLTEQDVARYAREGRRAQALAALALLARLPRSIADRVFVDPDEDLLLIVCKAIGFSWDTAHALQRFRLASAHRPYDAERLQDSFDRLNPETAKRVIRFLHAREPITAGRTVQ</sequence>
<dbReference type="RefSeq" id="WP_406855663.1">
    <property type="nucleotide sequence ID" value="NZ_CP157484.1"/>
</dbReference>
<protein>
    <submittedName>
        <fullName evidence="1">DUF2336 domain-containing protein</fullName>
    </submittedName>
</protein>
<dbReference type="AlphaFoldDB" id="A0AAU7JEL1"/>
<organism evidence="1">
    <name type="scientific">Alsobacter sp. KACC 23698</name>
    <dbReference type="NCBI Taxonomy" id="3149229"/>
    <lineage>
        <taxon>Bacteria</taxon>
        <taxon>Pseudomonadati</taxon>
        <taxon>Pseudomonadota</taxon>
        <taxon>Alphaproteobacteria</taxon>
        <taxon>Hyphomicrobiales</taxon>
        <taxon>Alsobacteraceae</taxon>
        <taxon>Alsobacter</taxon>
    </lineage>
</organism>
<reference evidence="1" key="1">
    <citation type="submission" date="2024-05" db="EMBL/GenBank/DDBJ databases">
        <authorList>
            <person name="Kim S."/>
            <person name="Heo J."/>
            <person name="Choi H."/>
            <person name="Choi Y."/>
            <person name="Kwon S.-W."/>
            <person name="Kim Y."/>
        </authorList>
    </citation>
    <scope>NUCLEOTIDE SEQUENCE</scope>
    <source>
        <strain evidence="1">KACC 23698</strain>
    </source>
</reference>
<proteinExistence type="predicted"/>
<gene>
    <name evidence="1" type="ORF">ABEG18_24540</name>
</gene>
<name>A0AAU7JEL1_9HYPH</name>